<keyword evidence="5" id="KW-1185">Reference proteome</keyword>
<dbReference type="Proteomes" id="UP000003136">
    <property type="component" value="Unassembled WGS sequence"/>
</dbReference>
<dbReference type="InterPro" id="IPR011055">
    <property type="entry name" value="Dup_hybrid_motif"/>
</dbReference>
<comment type="caution">
    <text evidence="4">The sequence shown here is derived from an EMBL/GenBank/DDBJ whole genome shotgun (WGS) entry which is preliminary data.</text>
</comment>
<evidence type="ECO:0000313" key="4">
    <source>
        <dbReference type="EMBL" id="EEC58449.1"/>
    </source>
</evidence>
<dbReference type="Pfam" id="PF01551">
    <property type="entry name" value="Peptidase_M23"/>
    <property type="match status" value="1"/>
</dbReference>
<accession>B7APH5</accession>
<gene>
    <name evidence="4" type="ORF">BACPEC_00581</name>
</gene>
<sequence length="294" mass="31693">MYKIRIYGKHINISSDLRQEWRVNMKKIKKRSPEKMMSFIITGALVCALAVGVISVAGRAKKGSSNIVDLNETKIEQAKAEENTLKDSVTDYTRSITITDQADTLTKAAGDVKSDMQEKSDIPTKASDTDTSGPDTAHQGNNGVAANSADNIAAKYSFGENDTLKRPVNGEVIMKYSMDSTIYYKTLGLYKVNPAVNIAASAGTEVIAAASGVVNAINVSDETGTTVSIAIGNNYVTTYGLLDDVKLKKGMTVVAGDVIGKVAEPTRYYTEEGANLYFKLTVDDKPVDPVAYFE</sequence>
<keyword evidence="2" id="KW-0472">Membrane</keyword>
<proteinExistence type="predicted"/>
<dbReference type="STRING" id="483218.BACPEC_00581"/>
<dbReference type="AlphaFoldDB" id="B7APH5"/>
<feature type="compositionally biased region" description="Polar residues" evidence="1">
    <location>
        <begin position="129"/>
        <end position="144"/>
    </location>
</feature>
<protein>
    <recommendedName>
        <fullName evidence="3">M23ase beta-sheet core domain-containing protein</fullName>
    </recommendedName>
</protein>
<dbReference type="eggNOG" id="COG0739">
    <property type="taxonomic scope" value="Bacteria"/>
</dbReference>
<feature type="transmembrane region" description="Helical" evidence="2">
    <location>
        <begin position="36"/>
        <end position="57"/>
    </location>
</feature>
<dbReference type="Gene3D" id="2.70.70.10">
    <property type="entry name" value="Glucose Permease (Domain IIA)"/>
    <property type="match status" value="1"/>
</dbReference>
<evidence type="ECO:0000259" key="3">
    <source>
        <dbReference type="Pfam" id="PF01551"/>
    </source>
</evidence>
<reference evidence="4 5" key="1">
    <citation type="submission" date="2008-11" db="EMBL/GenBank/DDBJ databases">
        <title>Draft genome sequence of Bacteroides pectinophilus (ATCC 43243).</title>
        <authorList>
            <person name="Sudarsanam P."/>
            <person name="Ley R."/>
            <person name="Guruge J."/>
            <person name="Turnbaugh P.J."/>
            <person name="Mahowald M."/>
            <person name="Liep D."/>
            <person name="Gordon J."/>
        </authorList>
    </citation>
    <scope>NUCLEOTIDE SEQUENCE [LARGE SCALE GENOMIC DNA]</scope>
    <source>
        <strain evidence="4 5">ATCC 43243</strain>
    </source>
</reference>
<feature type="region of interest" description="Disordered" evidence="1">
    <location>
        <begin position="109"/>
        <end position="144"/>
    </location>
</feature>
<evidence type="ECO:0000256" key="2">
    <source>
        <dbReference type="SAM" id="Phobius"/>
    </source>
</evidence>
<dbReference type="InterPro" id="IPR050570">
    <property type="entry name" value="Cell_wall_metabolism_enzyme"/>
</dbReference>
<dbReference type="InterPro" id="IPR016047">
    <property type="entry name" value="M23ase_b-sheet_dom"/>
</dbReference>
<keyword evidence="2" id="KW-0812">Transmembrane</keyword>
<name>B7APH5_9FIRM</name>
<dbReference type="CDD" id="cd12797">
    <property type="entry name" value="M23_peptidase"/>
    <property type="match status" value="1"/>
</dbReference>
<reference evidence="4 5" key="2">
    <citation type="submission" date="2008-11" db="EMBL/GenBank/DDBJ databases">
        <authorList>
            <person name="Fulton L."/>
            <person name="Clifton S."/>
            <person name="Fulton B."/>
            <person name="Xu J."/>
            <person name="Minx P."/>
            <person name="Pepin K.H."/>
            <person name="Johnson M."/>
            <person name="Bhonagiri V."/>
            <person name="Nash W.E."/>
            <person name="Mardis E.R."/>
            <person name="Wilson R.K."/>
        </authorList>
    </citation>
    <scope>NUCLEOTIDE SEQUENCE [LARGE SCALE GENOMIC DNA]</scope>
    <source>
        <strain evidence="4 5">ATCC 43243</strain>
    </source>
</reference>
<dbReference type="HOGENOM" id="CLU_029425_11_0_9"/>
<evidence type="ECO:0000256" key="1">
    <source>
        <dbReference type="SAM" id="MobiDB-lite"/>
    </source>
</evidence>
<keyword evidence="2" id="KW-1133">Transmembrane helix</keyword>
<feature type="domain" description="M23ase beta-sheet core" evidence="3">
    <location>
        <begin position="193"/>
        <end position="289"/>
    </location>
</feature>
<dbReference type="GO" id="GO:0004222">
    <property type="term" value="F:metalloendopeptidase activity"/>
    <property type="evidence" value="ECO:0007669"/>
    <property type="project" value="TreeGrafter"/>
</dbReference>
<organism evidence="4 5">
    <name type="scientific">[Bacteroides] pectinophilus ATCC 43243</name>
    <dbReference type="NCBI Taxonomy" id="483218"/>
    <lineage>
        <taxon>Bacteria</taxon>
        <taxon>Bacillati</taxon>
        <taxon>Bacillota</taxon>
        <taxon>Clostridia</taxon>
        <taxon>Eubacteriales</taxon>
    </lineage>
</organism>
<dbReference type="PANTHER" id="PTHR21666:SF270">
    <property type="entry name" value="MUREIN HYDROLASE ACTIVATOR ENVC"/>
    <property type="match status" value="1"/>
</dbReference>
<dbReference type="SUPFAM" id="SSF51261">
    <property type="entry name" value="Duplicated hybrid motif"/>
    <property type="match status" value="1"/>
</dbReference>
<feature type="compositionally biased region" description="Basic and acidic residues" evidence="1">
    <location>
        <begin position="110"/>
        <end position="122"/>
    </location>
</feature>
<evidence type="ECO:0000313" key="5">
    <source>
        <dbReference type="Proteomes" id="UP000003136"/>
    </source>
</evidence>
<dbReference type="PANTHER" id="PTHR21666">
    <property type="entry name" value="PEPTIDASE-RELATED"/>
    <property type="match status" value="1"/>
</dbReference>
<dbReference type="EMBL" id="ABVQ01000034">
    <property type="protein sequence ID" value="EEC58449.1"/>
    <property type="molecule type" value="Genomic_DNA"/>
</dbReference>